<dbReference type="RefSeq" id="WP_061371030.1">
    <property type="nucleotide sequence ID" value="NZ_FEPL01000015.1"/>
</dbReference>
<evidence type="ECO:0000313" key="2">
    <source>
        <dbReference type="EMBL" id="CWQ04580.1"/>
    </source>
</evidence>
<name>A0AB33TXN8_NEIME</name>
<accession>A0AB33TXN8</accession>
<dbReference type="EMBL" id="FEVP01000027">
    <property type="protein sequence ID" value="CWQ04580.1"/>
    <property type="molecule type" value="Genomic_DNA"/>
</dbReference>
<comment type="caution">
    <text evidence="2">The sequence shown here is derived from an EMBL/GenBank/DDBJ whole genome shotgun (WGS) entry which is preliminary data.</text>
</comment>
<proteinExistence type="inferred from homology"/>
<evidence type="ECO:0000256" key="1">
    <source>
        <dbReference type="ARBA" id="ARBA00006799"/>
    </source>
</evidence>
<dbReference type="InterPro" id="IPR006944">
    <property type="entry name" value="Phage/GTA_portal"/>
</dbReference>
<protein>
    <submittedName>
        <fullName evidence="2">Phage capsid portal protein</fullName>
    </submittedName>
</protein>
<dbReference type="Proteomes" id="UP000072443">
    <property type="component" value="Unassembled WGS sequence"/>
</dbReference>
<dbReference type="InterPro" id="IPR006430">
    <property type="entry name" value="Phage_portal_PBSX"/>
</dbReference>
<comment type="similarity">
    <text evidence="1">Belongs to the phage portal family. PBSX subfamily.</text>
</comment>
<sequence length="335" mass="36738">MKRKNAAHSGATDVEVFGWGGDEPLAWLGTAWECADNGRYYEPPVNQEDLIGLLRVGIHHASALHCKLNVLSSTFEPTALLSRAEFKKLAFNYLVTGNGYLAAERNRLGGITAFKNRLAAYMRRASPRAGKDGYFYLRSRVFETADFIPAADVVHLMQPDLVQEVYGIPDYLAGLGSAQLNRSATTFRRRYYDNGSHAGFIIYATDNNINQTDWDNLKSQFKKAQREGNFKNVFLRSPNGDKDGIKLIPISEVAAKDEFLNIKNVTAQDMLTVHRVPPSLMGVVPTAAGGLGDARTAAEVFAANEIGPIQAAFLEANDAAGAEVFRFKPYALAAV</sequence>
<organism evidence="2 3">
    <name type="scientific">Neisseria meningitidis</name>
    <dbReference type="NCBI Taxonomy" id="487"/>
    <lineage>
        <taxon>Bacteria</taxon>
        <taxon>Pseudomonadati</taxon>
        <taxon>Pseudomonadota</taxon>
        <taxon>Betaproteobacteria</taxon>
        <taxon>Neisseriales</taxon>
        <taxon>Neisseriaceae</taxon>
        <taxon>Neisseria</taxon>
    </lineage>
</organism>
<dbReference type="NCBIfam" id="TIGR01540">
    <property type="entry name" value="portal_PBSX"/>
    <property type="match status" value="1"/>
</dbReference>
<evidence type="ECO:0000313" key="3">
    <source>
        <dbReference type="Proteomes" id="UP000072443"/>
    </source>
</evidence>
<reference evidence="2 3" key="1">
    <citation type="submission" date="2016-02" db="EMBL/GenBank/DDBJ databases">
        <authorList>
            <consortium name="Pathogen Informatics"/>
        </authorList>
    </citation>
    <scope>NUCLEOTIDE SEQUENCE [LARGE SCALE GENOMIC DNA]</scope>
    <source>
        <strain evidence="2 3">2842STDY5881269</strain>
    </source>
</reference>
<dbReference type="Pfam" id="PF04860">
    <property type="entry name" value="Phage_portal"/>
    <property type="match status" value="1"/>
</dbReference>
<gene>
    <name evidence="2" type="ORF">ERS514591_01775</name>
</gene>
<dbReference type="AlphaFoldDB" id="A0AB33TXN8"/>